<evidence type="ECO:0000313" key="2">
    <source>
        <dbReference type="EMBL" id="RWA11834.1"/>
    </source>
</evidence>
<reference evidence="2 3" key="1">
    <citation type="submission" date="2018-12" db="EMBL/GenBank/DDBJ databases">
        <title>Draft genome sequence of Xylaria grammica IHI A82.</title>
        <authorList>
            <person name="Buettner E."/>
            <person name="Kellner H."/>
        </authorList>
    </citation>
    <scope>NUCLEOTIDE SEQUENCE [LARGE SCALE GENOMIC DNA]</scope>
    <source>
        <strain evidence="2 3">IHI A82</strain>
    </source>
</reference>
<evidence type="ECO:0000313" key="3">
    <source>
        <dbReference type="Proteomes" id="UP000286045"/>
    </source>
</evidence>
<comment type="caution">
    <text evidence="2">The sequence shown here is derived from an EMBL/GenBank/DDBJ whole genome shotgun (WGS) entry which is preliminary data.</text>
</comment>
<feature type="domain" description="Heterokaryon incompatibility" evidence="1">
    <location>
        <begin position="171"/>
        <end position="283"/>
    </location>
</feature>
<evidence type="ECO:0000259" key="1">
    <source>
        <dbReference type="Pfam" id="PF06985"/>
    </source>
</evidence>
<dbReference type="EMBL" id="RYZI01000068">
    <property type="protein sequence ID" value="RWA11834.1"/>
    <property type="molecule type" value="Genomic_DNA"/>
</dbReference>
<protein>
    <recommendedName>
        <fullName evidence="1">Heterokaryon incompatibility domain-containing protein</fullName>
    </recommendedName>
</protein>
<dbReference type="AlphaFoldDB" id="A0A439DBN9"/>
<sequence length="597" mass="67511">MLTSKVRVQSSAGDFSETFPLDCALSIPDIREIWKQSIEPALQAKRNGVVNELRNDEEEIRIELMEHENGRRILRTRASENSLDWRHFNFWREGESNQRNGPCKAFPGLKYHPVERTDSECSMEHLKDWIKICDENHTCRSHGDPVLPSRVIRVSDDRVRVIDGEGRRGRYMTLSHRWGDKETFTLKKRNMAATMGSIPWKSIPKVYQESIQVTRLLGIEYIWIDTLCIVQDDAEDWKREAGKMKAVYGSSYLNIAATEAVDSYGDLFASSTLGTKYPSQEIPADRDVQVRAQPHQTHRHFGSNYYNISPAAPPAARLGPAGAHPVAARRCGGMAVISNFKLDYYGSLQRNGTPLPYEWMRIGESYSCLDFTYDGDRLVALAGLAEQGVQSGKGGRYLAGLWERSLPHQLCWEIVSVHRKPAAYIAPSWSWLSVFGMITYANRMDFNSACFSIDVRIAEASCTSTEGAVPTTSTSPIVGSLRLKGRGVRMRAEVGDYGTPSRPPVYRLRAEGEEGGIWVRTDYAMGREDANAIKEVFLLFLGCMWPDKNAFLILRSVSSDSLKFERIGLTWLAKGKKERDFERILERCKVEDNIVIV</sequence>
<name>A0A439DBN9_9PEZI</name>
<proteinExistence type="predicted"/>
<accession>A0A439DBN9</accession>
<organism evidence="2 3">
    <name type="scientific">Xylaria grammica</name>
    <dbReference type="NCBI Taxonomy" id="363999"/>
    <lineage>
        <taxon>Eukaryota</taxon>
        <taxon>Fungi</taxon>
        <taxon>Dikarya</taxon>
        <taxon>Ascomycota</taxon>
        <taxon>Pezizomycotina</taxon>
        <taxon>Sordariomycetes</taxon>
        <taxon>Xylariomycetidae</taxon>
        <taxon>Xylariales</taxon>
        <taxon>Xylariaceae</taxon>
        <taxon>Xylaria</taxon>
    </lineage>
</organism>
<dbReference type="PANTHER" id="PTHR33112:SF16">
    <property type="entry name" value="HETEROKARYON INCOMPATIBILITY DOMAIN-CONTAINING PROTEIN"/>
    <property type="match status" value="1"/>
</dbReference>
<dbReference type="PANTHER" id="PTHR33112">
    <property type="entry name" value="DOMAIN PROTEIN, PUTATIVE-RELATED"/>
    <property type="match status" value="1"/>
</dbReference>
<gene>
    <name evidence="2" type="ORF">EKO27_g3290</name>
</gene>
<dbReference type="InterPro" id="IPR010730">
    <property type="entry name" value="HET"/>
</dbReference>
<keyword evidence="3" id="KW-1185">Reference proteome</keyword>
<dbReference type="Proteomes" id="UP000286045">
    <property type="component" value="Unassembled WGS sequence"/>
</dbReference>
<dbReference type="Pfam" id="PF06985">
    <property type="entry name" value="HET"/>
    <property type="match status" value="1"/>
</dbReference>